<sequence length="277" mass="29479">MPSEQMESVEDRLNQIQAILPSLGEQLLELQTGDLGVLTKSNTFDLLTKADTASEAQLVAFIQENFADDVILAEEGSVASDAQEAGERFLWILDPIDGTTNYANGLPVWAISIGLMQDSEMVGGIVCAPGMGLCYRAVAGAGATCNDRSISVNKKASMSEGIIATGFPYDRAKRAEPICRALENMLRQAGGIRRLGAASLDFCFLADGRYAGYYEIGLKPWDFAAGSLIAREAGAKVTDLSGKSLDIFNSAGVVATNSMIHGELMQAAQPMIRAAEL</sequence>
<feature type="binding site" evidence="7">
    <location>
        <position position="74"/>
    </location>
    <ligand>
        <name>Mg(2+)</name>
        <dbReference type="ChEBI" id="CHEBI:18420"/>
        <label>1</label>
        <note>catalytic</note>
    </ligand>
</feature>
<comment type="caution">
    <text evidence="9">The sequence shown here is derived from an EMBL/GenBank/DDBJ whole genome shotgun (WGS) entry which is preliminary data.</text>
</comment>
<evidence type="ECO:0000256" key="1">
    <source>
        <dbReference type="ARBA" id="ARBA00001033"/>
    </source>
</evidence>
<dbReference type="PRINTS" id="PR01959">
    <property type="entry name" value="SBIMPHPHTASE"/>
</dbReference>
<evidence type="ECO:0000256" key="8">
    <source>
        <dbReference type="RuleBase" id="RU364068"/>
    </source>
</evidence>
<dbReference type="SUPFAM" id="SSF56655">
    <property type="entry name" value="Carbohydrate phosphatase"/>
    <property type="match status" value="1"/>
</dbReference>
<gene>
    <name evidence="9" type="ORF">DDZ13_01815</name>
</gene>
<reference evidence="9 10" key="1">
    <citation type="submission" date="2018-05" db="EMBL/GenBank/DDBJ databases">
        <title>Coraliomargarita sinensis sp. nov., isolated from a marine solar saltern.</title>
        <authorList>
            <person name="Zhou L.Y."/>
        </authorList>
    </citation>
    <scope>NUCLEOTIDE SEQUENCE [LARGE SCALE GENOMIC DNA]</scope>
    <source>
        <strain evidence="9 10">WN38</strain>
    </source>
</reference>
<dbReference type="Proteomes" id="UP000247099">
    <property type="component" value="Unassembled WGS sequence"/>
</dbReference>
<dbReference type="EC" id="3.1.3.25" evidence="8"/>
<dbReference type="PRINTS" id="PR00377">
    <property type="entry name" value="IMPHPHTASES"/>
</dbReference>
<dbReference type="InParanoid" id="A0A317ZJ33"/>
<dbReference type="FunCoup" id="A0A317ZJ33">
    <property type="interactions" value="432"/>
</dbReference>
<keyword evidence="10" id="KW-1185">Reference proteome</keyword>
<dbReference type="PROSITE" id="PS00629">
    <property type="entry name" value="IMP_1"/>
    <property type="match status" value="1"/>
</dbReference>
<keyword evidence="4 7" id="KW-0479">Metal-binding</keyword>
<dbReference type="InterPro" id="IPR020550">
    <property type="entry name" value="Inositol_monophosphatase_CS"/>
</dbReference>
<dbReference type="RefSeq" id="WP_110129714.1">
    <property type="nucleotide sequence ID" value="NZ_QHJQ01000001.1"/>
</dbReference>
<dbReference type="GO" id="GO:0007165">
    <property type="term" value="P:signal transduction"/>
    <property type="evidence" value="ECO:0007669"/>
    <property type="project" value="TreeGrafter"/>
</dbReference>
<dbReference type="Gene3D" id="3.40.190.80">
    <property type="match status" value="1"/>
</dbReference>
<evidence type="ECO:0000313" key="9">
    <source>
        <dbReference type="EMBL" id="PXA05635.1"/>
    </source>
</evidence>
<evidence type="ECO:0000256" key="7">
    <source>
        <dbReference type="PIRSR" id="PIRSR600760-2"/>
    </source>
</evidence>
<evidence type="ECO:0000256" key="5">
    <source>
        <dbReference type="ARBA" id="ARBA00022801"/>
    </source>
</evidence>
<dbReference type="AlphaFoldDB" id="A0A317ZJ33"/>
<dbReference type="GO" id="GO:0046872">
    <property type="term" value="F:metal ion binding"/>
    <property type="evidence" value="ECO:0007669"/>
    <property type="project" value="UniProtKB-KW"/>
</dbReference>
<accession>A0A317ZJ33</accession>
<dbReference type="InterPro" id="IPR020583">
    <property type="entry name" value="Inositol_monoP_metal-BS"/>
</dbReference>
<feature type="binding site" evidence="7">
    <location>
        <position position="222"/>
    </location>
    <ligand>
        <name>Mg(2+)</name>
        <dbReference type="ChEBI" id="CHEBI:18420"/>
        <label>1</label>
        <note>catalytic</note>
    </ligand>
</feature>
<dbReference type="InterPro" id="IPR033942">
    <property type="entry name" value="IMPase"/>
</dbReference>
<dbReference type="CDD" id="cd01639">
    <property type="entry name" value="IMPase"/>
    <property type="match status" value="1"/>
</dbReference>
<feature type="binding site" evidence="7">
    <location>
        <position position="94"/>
    </location>
    <ligand>
        <name>Mg(2+)</name>
        <dbReference type="ChEBI" id="CHEBI:18420"/>
        <label>1</label>
        <note>catalytic</note>
    </ligand>
</feature>
<dbReference type="PANTHER" id="PTHR20854:SF4">
    <property type="entry name" value="INOSITOL-1-MONOPHOSPHATASE-RELATED"/>
    <property type="match status" value="1"/>
</dbReference>
<feature type="binding site" evidence="7">
    <location>
        <position position="97"/>
    </location>
    <ligand>
        <name>Mg(2+)</name>
        <dbReference type="ChEBI" id="CHEBI:18420"/>
        <label>1</label>
        <note>catalytic</note>
    </ligand>
</feature>
<evidence type="ECO:0000256" key="3">
    <source>
        <dbReference type="ARBA" id="ARBA00009759"/>
    </source>
</evidence>
<name>A0A317ZJ33_9BACT</name>
<organism evidence="9 10">
    <name type="scientific">Coraliomargarita sinensis</name>
    <dbReference type="NCBI Taxonomy" id="2174842"/>
    <lineage>
        <taxon>Bacteria</taxon>
        <taxon>Pseudomonadati</taxon>
        <taxon>Verrucomicrobiota</taxon>
        <taxon>Opitutia</taxon>
        <taxon>Puniceicoccales</taxon>
        <taxon>Coraliomargaritaceae</taxon>
        <taxon>Coraliomargarita</taxon>
    </lineage>
</organism>
<dbReference type="Pfam" id="PF00459">
    <property type="entry name" value="Inositol_P"/>
    <property type="match status" value="1"/>
</dbReference>
<comment type="cofactor">
    <cofactor evidence="2 7 8">
        <name>Mg(2+)</name>
        <dbReference type="ChEBI" id="CHEBI:18420"/>
    </cofactor>
</comment>
<keyword evidence="6 7" id="KW-0460">Magnesium</keyword>
<feature type="binding site" evidence="7">
    <location>
        <position position="96"/>
    </location>
    <ligand>
        <name>Mg(2+)</name>
        <dbReference type="ChEBI" id="CHEBI:18420"/>
        <label>1</label>
        <note>catalytic</note>
    </ligand>
</feature>
<dbReference type="PROSITE" id="PS00630">
    <property type="entry name" value="IMP_2"/>
    <property type="match status" value="1"/>
</dbReference>
<dbReference type="Gene3D" id="3.30.540.10">
    <property type="entry name" value="Fructose-1,6-Bisphosphatase, subunit A, domain 1"/>
    <property type="match status" value="1"/>
</dbReference>
<evidence type="ECO:0000256" key="4">
    <source>
        <dbReference type="ARBA" id="ARBA00022723"/>
    </source>
</evidence>
<dbReference type="PANTHER" id="PTHR20854">
    <property type="entry name" value="INOSITOL MONOPHOSPHATASE"/>
    <property type="match status" value="1"/>
</dbReference>
<dbReference type="InterPro" id="IPR000760">
    <property type="entry name" value="Inositol_monophosphatase-like"/>
</dbReference>
<evidence type="ECO:0000313" key="10">
    <source>
        <dbReference type="Proteomes" id="UP000247099"/>
    </source>
</evidence>
<dbReference type="GO" id="GO:0006020">
    <property type="term" value="P:inositol metabolic process"/>
    <property type="evidence" value="ECO:0007669"/>
    <property type="project" value="TreeGrafter"/>
</dbReference>
<proteinExistence type="inferred from homology"/>
<dbReference type="EMBL" id="QHJQ01000001">
    <property type="protein sequence ID" value="PXA05635.1"/>
    <property type="molecule type" value="Genomic_DNA"/>
</dbReference>
<protein>
    <recommendedName>
        <fullName evidence="8">Inositol-1-monophosphatase</fullName>
        <ecNumber evidence="8">3.1.3.25</ecNumber>
    </recommendedName>
</protein>
<dbReference type="InterPro" id="IPR022337">
    <property type="entry name" value="Inositol_monophosphatase_SuhB"/>
</dbReference>
<dbReference type="GO" id="GO:0008934">
    <property type="term" value="F:inositol monophosphate 1-phosphatase activity"/>
    <property type="evidence" value="ECO:0007669"/>
    <property type="project" value="InterPro"/>
</dbReference>
<evidence type="ECO:0000256" key="2">
    <source>
        <dbReference type="ARBA" id="ARBA00001946"/>
    </source>
</evidence>
<comment type="similarity">
    <text evidence="3 8">Belongs to the inositol monophosphatase superfamily.</text>
</comment>
<comment type="catalytic activity">
    <reaction evidence="1 8">
        <text>a myo-inositol phosphate + H2O = myo-inositol + phosphate</text>
        <dbReference type="Rhea" id="RHEA:24056"/>
        <dbReference type="ChEBI" id="CHEBI:15377"/>
        <dbReference type="ChEBI" id="CHEBI:17268"/>
        <dbReference type="ChEBI" id="CHEBI:43474"/>
        <dbReference type="ChEBI" id="CHEBI:84139"/>
        <dbReference type="EC" id="3.1.3.25"/>
    </reaction>
</comment>
<evidence type="ECO:0000256" key="6">
    <source>
        <dbReference type="ARBA" id="ARBA00022842"/>
    </source>
</evidence>
<keyword evidence="5 8" id="KW-0378">Hydrolase</keyword>
<dbReference type="GO" id="GO:0046854">
    <property type="term" value="P:phosphatidylinositol phosphate biosynthetic process"/>
    <property type="evidence" value="ECO:0007669"/>
    <property type="project" value="InterPro"/>
</dbReference>